<feature type="domain" description="Hexokinase N-terminal" evidence="18">
    <location>
        <begin position="43"/>
        <end position="243"/>
    </location>
</feature>
<dbReference type="AlphaFoldDB" id="A0A8H5LQ18"/>
<dbReference type="InterPro" id="IPR058518">
    <property type="entry name" value="DUF8205"/>
</dbReference>
<dbReference type="UniPathway" id="UPA00109">
    <property type="reaction ID" value="UER00180"/>
</dbReference>
<evidence type="ECO:0000259" key="20">
    <source>
        <dbReference type="Pfam" id="PF26632"/>
    </source>
</evidence>
<protein>
    <recommendedName>
        <fullName evidence="5">hexokinase</fullName>
        <ecNumber evidence="5">2.7.1.1</ecNumber>
    </recommendedName>
</protein>
<dbReference type="InterPro" id="IPR000743">
    <property type="entry name" value="Glyco_hydro_28"/>
</dbReference>
<keyword evidence="12" id="KW-0324">Glycolysis</keyword>
<dbReference type="GO" id="GO:0006013">
    <property type="term" value="P:mannose metabolic process"/>
    <property type="evidence" value="ECO:0007669"/>
    <property type="project" value="TreeGrafter"/>
</dbReference>
<dbReference type="Pfam" id="PF00349">
    <property type="entry name" value="Hexokinase_1"/>
    <property type="match status" value="1"/>
</dbReference>
<keyword evidence="10 17" id="KW-0378">Hydrolase</keyword>
<evidence type="ECO:0000256" key="11">
    <source>
        <dbReference type="ARBA" id="ARBA00022840"/>
    </source>
</evidence>
<evidence type="ECO:0000313" key="22">
    <source>
        <dbReference type="Proteomes" id="UP000559256"/>
    </source>
</evidence>
<dbReference type="GO" id="GO:0005829">
    <property type="term" value="C:cytosol"/>
    <property type="evidence" value="ECO:0007669"/>
    <property type="project" value="TreeGrafter"/>
</dbReference>
<evidence type="ECO:0000256" key="10">
    <source>
        <dbReference type="ARBA" id="ARBA00022801"/>
    </source>
</evidence>
<dbReference type="PANTHER" id="PTHR19443:SF16">
    <property type="entry name" value="HEXOKINASE TYPE 1-RELATED"/>
    <property type="match status" value="1"/>
</dbReference>
<evidence type="ECO:0000256" key="3">
    <source>
        <dbReference type="ARBA" id="ARBA00008834"/>
    </source>
</evidence>
<comment type="catalytic activity">
    <reaction evidence="15">
        <text>a D-hexose + ATP = a D-hexose 6-phosphate + ADP + H(+)</text>
        <dbReference type="Rhea" id="RHEA:22740"/>
        <dbReference type="ChEBI" id="CHEBI:4194"/>
        <dbReference type="ChEBI" id="CHEBI:15378"/>
        <dbReference type="ChEBI" id="CHEBI:30616"/>
        <dbReference type="ChEBI" id="CHEBI:229467"/>
        <dbReference type="ChEBI" id="CHEBI:456216"/>
        <dbReference type="EC" id="2.7.1.1"/>
    </reaction>
    <physiologicalReaction direction="left-to-right" evidence="15">
        <dbReference type="Rhea" id="RHEA:22741"/>
    </physiologicalReaction>
</comment>
<dbReference type="EC" id="2.7.1.1" evidence="5"/>
<dbReference type="GO" id="GO:0004340">
    <property type="term" value="F:glucokinase activity"/>
    <property type="evidence" value="ECO:0007669"/>
    <property type="project" value="TreeGrafter"/>
</dbReference>
<keyword evidence="6" id="KW-0808">Transferase</keyword>
<dbReference type="Pfam" id="PF26632">
    <property type="entry name" value="DUF8205"/>
    <property type="match status" value="1"/>
</dbReference>
<evidence type="ECO:0000256" key="8">
    <source>
        <dbReference type="ARBA" id="ARBA00022741"/>
    </source>
</evidence>
<dbReference type="InterPro" id="IPR022673">
    <property type="entry name" value="Hexokinase_C"/>
</dbReference>
<dbReference type="Pfam" id="PF03727">
    <property type="entry name" value="Hexokinase_2"/>
    <property type="match status" value="1"/>
</dbReference>
<dbReference type="PROSITE" id="PS00378">
    <property type="entry name" value="HEXOKINASE_1"/>
    <property type="match status" value="1"/>
</dbReference>
<dbReference type="Gene3D" id="3.40.367.20">
    <property type="match status" value="1"/>
</dbReference>
<evidence type="ECO:0000256" key="1">
    <source>
        <dbReference type="ARBA" id="ARBA00004888"/>
    </source>
</evidence>
<dbReference type="Gene3D" id="2.160.20.10">
    <property type="entry name" value="Single-stranded right-handed beta-helix, Pectin lyase-like"/>
    <property type="match status" value="1"/>
</dbReference>
<keyword evidence="7" id="KW-0732">Signal</keyword>
<dbReference type="PROSITE" id="PS51748">
    <property type="entry name" value="HEXOKINASE_2"/>
    <property type="match status" value="1"/>
</dbReference>
<comment type="similarity">
    <text evidence="4">Belongs to the hexokinase family.</text>
</comment>
<dbReference type="GO" id="GO:0008865">
    <property type="term" value="F:fructokinase activity"/>
    <property type="evidence" value="ECO:0007669"/>
    <property type="project" value="TreeGrafter"/>
</dbReference>
<name>A0A8H5LQ18_9AGAR</name>
<evidence type="ECO:0000256" key="2">
    <source>
        <dbReference type="ARBA" id="ARBA00005028"/>
    </source>
</evidence>
<dbReference type="SUPFAM" id="SSF53067">
    <property type="entry name" value="Actin-like ATPase domain"/>
    <property type="match status" value="2"/>
</dbReference>
<dbReference type="GO" id="GO:0019158">
    <property type="term" value="F:mannokinase activity"/>
    <property type="evidence" value="ECO:0007669"/>
    <property type="project" value="TreeGrafter"/>
</dbReference>
<evidence type="ECO:0000256" key="16">
    <source>
        <dbReference type="ARBA" id="ARBA00047905"/>
    </source>
</evidence>
<evidence type="ECO:0000256" key="12">
    <source>
        <dbReference type="ARBA" id="ARBA00023152"/>
    </source>
</evidence>
<evidence type="ECO:0000256" key="4">
    <source>
        <dbReference type="ARBA" id="ARBA00009225"/>
    </source>
</evidence>
<evidence type="ECO:0000256" key="13">
    <source>
        <dbReference type="ARBA" id="ARBA00023295"/>
    </source>
</evidence>
<dbReference type="GO" id="GO:0006096">
    <property type="term" value="P:glycolytic process"/>
    <property type="evidence" value="ECO:0007669"/>
    <property type="project" value="UniProtKB-UniPathway"/>
</dbReference>
<evidence type="ECO:0000256" key="9">
    <source>
        <dbReference type="ARBA" id="ARBA00022777"/>
    </source>
</evidence>
<feature type="domain" description="DUF8205" evidence="20">
    <location>
        <begin position="489"/>
        <end position="651"/>
    </location>
</feature>
<dbReference type="GO" id="GO:0005739">
    <property type="term" value="C:mitochondrion"/>
    <property type="evidence" value="ECO:0007669"/>
    <property type="project" value="TreeGrafter"/>
</dbReference>
<dbReference type="GO" id="GO:0071555">
    <property type="term" value="P:cell wall organization"/>
    <property type="evidence" value="ECO:0007669"/>
    <property type="project" value="UniProtKB-KW"/>
</dbReference>
<evidence type="ECO:0000313" key="21">
    <source>
        <dbReference type="EMBL" id="KAF5365181.1"/>
    </source>
</evidence>
<accession>A0A8H5LQ18</accession>
<dbReference type="GO" id="GO:0005524">
    <property type="term" value="F:ATP binding"/>
    <property type="evidence" value="ECO:0007669"/>
    <property type="project" value="UniProtKB-KW"/>
</dbReference>
<dbReference type="InterPro" id="IPR011050">
    <property type="entry name" value="Pectin_lyase_fold/virulence"/>
</dbReference>
<dbReference type="PANTHER" id="PTHR19443">
    <property type="entry name" value="HEXOKINASE"/>
    <property type="match status" value="1"/>
</dbReference>
<dbReference type="Proteomes" id="UP000559256">
    <property type="component" value="Unassembled WGS sequence"/>
</dbReference>
<dbReference type="InterPro" id="IPR019807">
    <property type="entry name" value="Hexokinase_BS"/>
</dbReference>
<reference evidence="21 22" key="1">
    <citation type="journal article" date="2020" name="ISME J.">
        <title>Uncovering the hidden diversity of litter-decomposition mechanisms in mushroom-forming fungi.</title>
        <authorList>
            <person name="Floudas D."/>
            <person name="Bentzer J."/>
            <person name="Ahren D."/>
            <person name="Johansson T."/>
            <person name="Persson P."/>
            <person name="Tunlid A."/>
        </authorList>
    </citation>
    <scope>NUCLEOTIDE SEQUENCE [LARGE SCALE GENOMIC DNA]</scope>
    <source>
        <strain evidence="21 22">CBS 291.85</strain>
    </source>
</reference>
<dbReference type="PRINTS" id="PR00475">
    <property type="entry name" value="HEXOKINASE"/>
</dbReference>
<dbReference type="InterPro" id="IPR022672">
    <property type="entry name" value="Hexokinase_N"/>
</dbReference>
<dbReference type="GO" id="GO:0004650">
    <property type="term" value="F:polygalacturonase activity"/>
    <property type="evidence" value="ECO:0007669"/>
    <property type="project" value="InterPro"/>
</dbReference>
<dbReference type="Gene3D" id="3.30.420.40">
    <property type="match status" value="1"/>
</dbReference>
<keyword evidence="8" id="KW-0547">Nucleotide-binding</keyword>
<evidence type="ECO:0000256" key="15">
    <source>
        <dbReference type="ARBA" id="ARBA00044613"/>
    </source>
</evidence>
<evidence type="ECO:0000256" key="14">
    <source>
        <dbReference type="ARBA" id="ARBA00023316"/>
    </source>
</evidence>
<comment type="pathway">
    <text evidence="2">Carbohydrate metabolism; hexose metabolism.</text>
</comment>
<dbReference type="EMBL" id="JAACJM010000028">
    <property type="protein sequence ID" value="KAF5365181.1"/>
    <property type="molecule type" value="Genomic_DNA"/>
</dbReference>
<evidence type="ECO:0000256" key="17">
    <source>
        <dbReference type="RuleBase" id="RU361169"/>
    </source>
</evidence>
<comment type="similarity">
    <text evidence="3 17">Belongs to the glycosyl hydrolase 28 family.</text>
</comment>
<sequence length="959" mass="106762">MVASRRGSGSIVLPSGHTMAFHTRTHEEEDLPHATKKTMADHLRKYESLFTLTPQRMRMIVEAFKDTLELGLQKPGQVVPMIPTFVFGYPTGQEQGDFLALDLGGTNLRVCLVTLQGEGKFEMLQTKYRLTEDQKQDEGQKLFDFCAECLKTFIDNNYVDDDGKSTLKEGEKLPLGFTFSYPCSQDRIDHGELIRWTKGFGAKNTEGKDVAQMFMKSLEKHNVPVTMTALINDTTGTLIASHYVNPRTKIAVIFGTGCNAAYMENVRDIEKIKNLGIDDDAQMGINCEWGAFDSFEHEHLPRTKYDIIVDETSNKPGEQAFEKLISGRYLGEILRLVICELIDEGVLFLGQNTYKLETPYVFETAFLSLMESDPTDELLMIIGIFTHFFAVETTLAERQFFRALAMLIGKRAARLSACGIAAIVSKMGYIDEGCLVGADGSLYNKYPGFADRVHEGLVDVFGRKAETSSPTTPRMVVVSGALSLLLSTSQLDDVPRPIRGMLQITKITRSPESQTIPENRMFVWRQARKEAIACGGGDYPIVLVEYRLREDMGTMTTTVPIPLPMLQIVRERKPFECVSAIRGKFEKPMTESNIIEMLNMTIRQDKRGVLKVQVPLDESDIEIIQRWAQADENSPGSMRRLHEKTKREDIYMAVMISDPTSVRTIRFNPDLDYWTGNAFFIPFQTQVTFWLFGGENIVLNGGGALDGAGQAWYDAFASNSSLLRPIILTVFQAENVLIEDISFINSPEWNNMVNEAKNVVYSNITIHAESTSDNRIANTDGWNTYRSDNVVIKDSNIVNGDEISRYLSRVLGQFPGVFDIVQNVTAVNIRMVNAGNGARIKAWAGPNVGSGIVQNITFQNFVVDNVDSPLTIDQCYETAADLCAEFPSNTFIQDIFFNNISGTASGSVVASLACSPDERCSDINVNELDLSAQSGAATFSCENVHLEGDSANLFPADCN</sequence>
<evidence type="ECO:0000256" key="5">
    <source>
        <dbReference type="ARBA" id="ARBA00012324"/>
    </source>
</evidence>
<dbReference type="InterPro" id="IPR001312">
    <property type="entry name" value="Hexokinase"/>
</dbReference>
<comment type="caution">
    <text evidence="21">The sequence shown here is derived from an EMBL/GenBank/DDBJ whole genome shotgun (WGS) entry which is preliminary data.</text>
</comment>
<dbReference type="InterPro" id="IPR043129">
    <property type="entry name" value="ATPase_NBD"/>
</dbReference>
<evidence type="ECO:0000256" key="7">
    <source>
        <dbReference type="ARBA" id="ARBA00022729"/>
    </source>
</evidence>
<dbReference type="OrthoDB" id="419537at2759"/>
<comment type="catalytic activity">
    <reaction evidence="16">
        <text>D-fructose + ATP = D-fructose 6-phosphate + ADP + H(+)</text>
        <dbReference type="Rhea" id="RHEA:16125"/>
        <dbReference type="ChEBI" id="CHEBI:15378"/>
        <dbReference type="ChEBI" id="CHEBI:30616"/>
        <dbReference type="ChEBI" id="CHEBI:37721"/>
        <dbReference type="ChEBI" id="CHEBI:61527"/>
        <dbReference type="ChEBI" id="CHEBI:456216"/>
        <dbReference type="EC" id="2.7.1.1"/>
    </reaction>
    <physiologicalReaction direction="left-to-right" evidence="16">
        <dbReference type="Rhea" id="RHEA:16126"/>
    </physiologicalReaction>
</comment>
<evidence type="ECO:0000256" key="6">
    <source>
        <dbReference type="ARBA" id="ARBA00022679"/>
    </source>
</evidence>
<feature type="domain" description="Hexokinase C-terminal" evidence="19">
    <location>
        <begin position="249"/>
        <end position="466"/>
    </location>
</feature>
<keyword evidence="14" id="KW-0961">Cell wall biogenesis/degradation</keyword>
<keyword evidence="11" id="KW-0067">ATP-binding</keyword>
<evidence type="ECO:0000259" key="19">
    <source>
        <dbReference type="Pfam" id="PF03727"/>
    </source>
</evidence>
<organism evidence="21 22">
    <name type="scientific">Tetrapyrgos nigripes</name>
    <dbReference type="NCBI Taxonomy" id="182062"/>
    <lineage>
        <taxon>Eukaryota</taxon>
        <taxon>Fungi</taxon>
        <taxon>Dikarya</taxon>
        <taxon>Basidiomycota</taxon>
        <taxon>Agaricomycotina</taxon>
        <taxon>Agaricomycetes</taxon>
        <taxon>Agaricomycetidae</taxon>
        <taxon>Agaricales</taxon>
        <taxon>Marasmiineae</taxon>
        <taxon>Marasmiaceae</taxon>
        <taxon>Tetrapyrgos</taxon>
    </lineage>
</organism>
<keyword evidence="22" id="KW-1185">Reference proteome</keyword>
<dbReference type="GO" id="GO:0001678">
    <property type="term" value="P:intracellular glucose homeostasis"/>
    <property type="evidence" value="ECO:0007669"/>
    <property type="project" value="InterPro"/>
</dbReference>
<dbReference type="GO" id="GO:0005536">
    <property type="term" value="F:D-glucose binding"/>
    <property type="evidence" value="ECO:0007669"/>
    <property type="project" value="InterPro"/>
</dbReference>
<keyword evidence="9" id="KW-0418">Kinase</keyword>
<gene>
    <name evidence="21" type="ORF">D9758_005342</name>
</gene>
<dbReference type="GO" id="GO:0006006">
    <property type="term" value="P:glucose metabolic process"/>
    <property type="evidence" value="ECO:0007669"/>
    <property type="project" value="TreeGrafter"/>
</dbReference>
<dbReference type="SUPFAM" id="SSF51126">
    <property type="entry name" value="Pectin lyase-like"/>
    <property type="match status" value="1"/>
</dbReference>
<dbReference type="InterPro" id="IPR012334">
    <property type="entry name" value="Pectin_lyas_fold"/>
</dbReference>
<comment type="pathway">
    <text evidence="1">Carbohydrate degradation; glycolysis; D-glyceraldehyde 3-phosphate and glycerone phosphate from D-glucose: step 1/4.</text>
</comment>
<dbReference type="Pfam" id="PF00295">
    <property type="entry name" value="Glyco_hydro_28"/>
    <property type="match status" value="2"/>
</dbReference>
<proteinExistence type="inferred from homology"/>
<dbReference type="FunFam" id="3.30.420.40:FF:000156">
    <property type="entry name" value="Phosphotransferase"/>
    <property type="match status" value="1"/>
</dbReference>
<keyword evidence="13 17" id="KW-0326">Glycosidase</keyword>
<evidence type="ECO:0000259" key="18">
    <source>
        <dbReference type="Pfam" id="PF00349"/>
    </source>
</evidence>